<organism evidence="6 7">
    <name type="scientific">Candolleomyces eurysporus</name>
    <dbReference type="NCBI Taxonomy" id="2828524"/>
    <lineage>
        <taxon>Eukaryota</taxon>
        <taxon>Fungi</taxon>
        <taxon>Dikarya</taxon>
        <taxon>Basidiomycota</taxon>
        <taxon>Agaricomycotina</taxon>
        <taxon>Agaricomycetes</taxon>
        <taxon>Agaricomycetidae</taxon>
        <taxon>Agaricales</taxon>
        <taxon>Agaricineae</taxon>
        <taxon>Psathyrellaceae</taxon>
        <taxon>Candolleomyces</taxon>
    </lineage>
</organism>
<dbReference type="InterPro" id="IPR042099">
    <property type="entry name" value="ANL_N_sf"/>
</dbReference>
<sequence>MSYGQYGAPPRHAGYGAPPPSYGGPGGYYQQQQRGPQVPAGADPQLWSYFSAVDADRSGAISVTELQQALVNGNWSKFDLDTVKMLMSIFDTDRSGTINFTEFAGLWKYISDWQGVFRHFDRDRSGSIEGAELAEALRSFGYNLSPPLLGLIEHKYASEPIAGYGPPPGITFDRFVRACVAVKTLTEAFQRNMVFQSDKQRPWPEVKPYDKQGVPVPGTKRPGQSAHYRNGAWGLIDENTPNSLVTMDQIFEDGLKLGKDRDFLGWRPIVSRNPLKFAPAYSWVTYGEADQRRQYIGSALHTLFQNGQLGGGEMQTVGIWSQNRPEWQLVDIALQSYNKVGVSLYDTLGKDSVEYIINHAHLTVAFTSADHIPTLLKLVPNTPSLKLIVSFDELPEEASSVLKSWAQTLNVQFQTLREFEAFGKANILPLIPATPNTVASICYTSGTTNMPKGVVLYHKNLALATQSNLYGMELPDHGILMSYLPLAHIYERVAELCAIALGGRIGYFTGDPLRLLEDCQILKPNFFPSVPRVLNRVYQAAMAGGNVPGLKGNLFRKAVATKLERLRTTGVPTHALWDRLVFRKIQAVLGGQIKLVISGSAPITSDVMDFLKIAFACECIEGYGLTETAATCAKSWPDDPTASGTVGPPVPINEVKVVDVPAMGYTSDDKPNPRGELCIRGTNVFTQYFKDEKNTKDSIDEEGWFHTGDVAEIDQVGRVKIIDRVKNIMKLAQGEYVALEKIENLYSSVPVCAQVFVHGDGLQSYLIGVIVPEPVAFSSIATSVTGKKVTPEDTASLAAAAQDPKVVQHVLGILTQAAQRNGLKGFVSHSTDDLQTKLTLDLFSFEQIKRLHLSLTPFTIEENTLTPTMKLRRKDAYNKFKVEIDALYALGEPTSTGNKL</sequence>
<evidence type="ECO:0000256" key="4">
    <source>
        <dbReference type="SAM" id="MobiDB-lite"/>
    </source>
</evidence>
<feature type="compositionally biased region" description="Low complexity" evidence="4">
    <location>
        <begin position="28"/>
        <end position="40"/>
    </location>
</feature>
<dbReference type="CDD" id="cd16180">
    <property type="entry name" value="EFh_PEF_Group_I"/>
    <property type="match status" value="1"/>
</dbReference>
<evidence type="ECO:0000259" key="5">
    <source>
        <dbReference type="PROSITE" id="PS50222"/>
    </source>
</evidence>
<keyword evidence="2" id="KW-0106">Calcium</keyword>
<dbReference type="OrthoDB" id="1700726at2759"/>
<dbReference type="SUPFAM" id="SSF56801">
    <property type="entry name" value="Acetyl-CoA synthetase-like"/>
    <property type="match status" value="1"/>
</dbReference>
<dbReference type="PROSITE" id="PS00018">
    <property type="entry name" value="EF_HAND_1"/>
    <property type="match status" value="2"/>
</dbReference>
<comment type="caution">
    <text evidence="6">The sequence shown here is derived from an EMBL/GenBank/DDBJ whole genome shotgun (WGS) entry which is preliminary data.</text>
</comment>
<feature type="region of interest" description="Disordered" evidence="4">
    <location>
        <begin position="1"/>
        <end position="40"/>
    </location>
</feature>
<evidence type="ECO:0000256" key="2">
    <source>
        <dbReference type="ARBA" id="ARBA00022837"/>
    </source>
</evidence>
<dbReference type="InterPro" id="IPR002048">
    <property type="entry name" value="EF_hand_dom"/>
</dbReference>
<evidence type="ECO:0000313" key="7">
    <source>
        <dbReference type="Proteomes" id="UP001140091"/>
    </source>
</evidence>
<dbReference type="GO" id="GO:0004467">
    <property type="term" value="F:long-chain fatty acid-CoA ligase activity"/>
    <property type="evidence" value="ECO:0007669"/>
    <property type="project" value="TreeGrafter"/>
</dbReference>
<accession>A0A9W8MGT4</accession>
<dbReference type="GO" id="GO:0005524">
    <property type="term" value="F:ATP binding"/>
    <property type="evidence" value="ECO:0007669"/>
    <property type="project" value="UniProtKB-KW"/>
</dbReference>
<dbReference type="PANTHER" id="PTHR43272">
    <property type="entry name" value="LONG-CHAIN-FATTY-ACID--COA LIGASE"/>
    <property type="match status" value="1"/>
</dbReference>
<dbReference type="AlphaFoldDB" id="A0A9W8MGT4"/>
<keyword evidence="1" id="KW-0547">Nucleotide-binding</keyword>
<dbReference type="Proteomes" id="UP001140091">
    <property type="component" value="Unassembled WGS sequence"/>
</dbReference>
<keyword evidence="3" id="KW-0067">ATP-binding</keyword>
<dbReference type="InterPro" id="IPR000873">
    <property type="entry name" value="AMP-dep_synth/lig_dom"/>
</dbReference>
<keyword evidence="7" id="KW-1185">Reference proteome</keyword>
<dbReference type="Pfam" id="PF00501">
    <property type="entry name" value="AMP-binding"/>
    <property type="match status" value="1"/>
</dbReference>
<evidence type="ECO:0000313" key="6">
    <source>
        <dbReference type="EMBL" id="KAJ2931445.1"/>
    </source>
</evidence>
<dbReference type="Pfam" id="PF13499">
    <property type="entry name" value="EF-hand_7"/>
    <property type="match status" value="1"/>
</dbReference>
<dbReference type="PANTHER" id="PTHR43272:SF33">
    <property type="entry name" value="AMP-BINDING DOMAIN-CONTAINING PROTEIN-RELATED"/>
    <property type="match status" value="1"/>
</dbReference>
<feature type="domain" description="EF-hand" evidence="5">
    <location>
        <begin position="108"/>
        <end position="143"/>
    </location>
</feature>
<dbReference type="InterPro" id="IPR011992">
    <property type="entry name" value="EF-hand-dom_pair"/>
</dbReference>
<dbReference type="Gene3D" id="1.10.238.10">
    <property type="entry name" value="EF-hand"/>
    <property type="match status" value="1"/>
</dbReference>
<protein>
    <recommendedName>
        <fullName evidence="5">EF-hand domain-containing protein</fullName>
    </recommendedName>
</protein>
<dbReference type="EMBL" id="JANBPK010000808">
    <property type="protein sequence ID" value="KAJ2931445.1"/>
    <property type="molecule type" value="Genomic_DNA"/>
</dbReference>
<dbReference type="GO" id="GO:0016020">
    <property type="term" value="C:membrane"/>
    <property type="evidence" value="ECO:0007669"/>
    <property type="project" value="TreeGrafter"/>
</dbReference>
<evidence type="ECO:0000256" key="1">
    <source>
        <dbReference type="ARBA" id="ARBA00022741"/>
    </source>
</evidence>
<dbReference type="GO" id="GO:0005509">
    <property type="term" value="F:calcium ion binding"/>
    <property type="evidence" value="ECO:0007669"/>
    <property type="project" value="InterPro"/>
</dbReference>
<dbReference type="Gene3D" id="3.40.50.12780">
    <property type="entry name" value="N-terminal domain of ligase-like"/>
    <property type="match status" value="1"/>
</dbReference>
<reference evidence="6" key="1">
    <citation type="submission" date="2022-06" db="EMBL/GenBank/DDBJ databases">
        <title>Genome Sequence of Candolleomyces eurysporus.</title>
        <authorList>
            <person name="Buettner E."/>
        </authorList>
    </citation>
    <scope>NUCLEOTIDE SEQUENCE</scope>
    <source>
        <strain evidence="6">VTCC 930004</strain>
    </source>
</reference>
<dbReference type="SMART" id="SM00054">
    <property type="entry name" value="EFh"/>
    <property type="match status" value="3"/>
</dbReference>
<feature type="non-terminal residue" evidence="6">
    <location>
        <position position="1"/>
    </location>
</feature>
<evidence type="ECO:0000256" key="3">
    <source>
        <dbReference type="ARBA" id="ARBA00022840"/>
    </source>
</evidence>
<gene>
    <name evidence="6" type="ORF">H1R20_g5679</name>
</gene>
<dbReference type="SUPFAM" id="SSF47473">
    <property type="entry name" value="EF-hand"/>
    <property type="match status" value="1"/>
</dbReference>
<dbReference type="GO" id="GO:0005783">
    <property type="term" value="C:endoplasmic reticulum"/>
    <property type="evidence" value="ECO:0007669"/>
    <property type="project" value="TreeGrafter"/>
</dbReference>
<feature type="domain" description="EF-hand" evidence="5">
    <location>
        <begin position="41"/>
        <end position="76"/>
    </location>
</feature>
<name>A0A9W8MGT4_9AGAR</name>
<dbReference type="PROSITE" id="PS50222">
    <property type="entry name" value="EF_HAND_2"/>
    <property type="match status" value="2"/>
</dbReference>
<proteinExistence type="predicted"/>
<dbReference type="InterPro" id="IPR018247">
    <property type="entry name" value="EF_Hand_1_Ca_BS"/>
</dbReference>